<organism evidence="3 4">
    <name type="scientific">Toxocara canis</name>
    <name type="common">Canine roundworm</name>
    <dbReference type="NCBI Taxonomy" id="6265"/>
    <lineage>
        <taxon>Eukaryota</taxon>
        <taxon>Metazoa</taxon>
        <taxon>Ecdysozoa</taxon>
        <taxon>Nematoda</taxon>
        <taxon>Chromadorea</taxon>
        <taxon>Rhabditida</taxon>
        <taxon>Spirurina</taxon>
        <taxon>Ascaridomorpha</taxon>
        <taxon>Ascaridoidea</taxon>
        <taxon>Toxocaridae</taxon>
        <taxon>Toxocara</taxon>
    </lineage>
</organism>
<comment type="caution">
    <text evidence="3">The sequence shown here is derived from an EMBL/GenBank/DDBJ whole genome shotgun (WGS) entry which is preliminary data.</text>
</comment>
<dbReference type="OrthoDB" id="5837849at2759"/>
<proteinExistence type="predicted"/>
<protein>
    <recommendedName>
        <fullName evidence="2">SAP domain-containing protein</fullName>
    </recommendedName>
</protein>
<feature type="non-terminal residue" evidence="3">
    <location>
        <position position="1"/>
    </location>
</feature>
<dbReference type="EMBL" id="JPKZ01022630">
    <property type="protein sequence ID" value="KHN71169.1"/>
    <property type="molecule type" value="Genomic_DNA"/>
</dbReference>
<dbReference type="Proteomes" id="UP000031036">
    <property type="component" value="Unassembled WGS sequence"/>
</dbReference>
<dbReference type="SMART" id="SM00513">
    <property type="entry name" value="SAP"/>
    <property type="match status" value="1"/>
</dbReference>
<name>A0A0B2UPJ0_TOXCA</name>
<keyword evidence="4" id="KW-1185">Reference proteome</keyword>
<dbReference type="Pfam" id="PF02037">
    <property type="entry name" value="SAP"/>
    <property type="match status" value="1"/>
</dbReference>
<evidence type="ECO:0000313" key="4">
    <source>
        <dbReference type="Proteomes" id="UP000031036"/>
    </source>
</evidence>
<dbReference type="Gene3D" id="1.10.720.30">
    <property type="entry name" value="SAP domain"/>
    <property type="match status" value="1"/>
</dbReference>
<feature type="domain" description="SAP" evidence="2">
    <location>
        <begin position="1"/>
        <end position="30"/>
    </location>
</feature>
<evidence type="ECO:0000313" key="3">
    <source>
        <dbReference type="EMBL" id="KHN71169.1"/>
    </source>
</evidence>
<dbReference type="AlphaFoldDB" id="A0A0B2UPJ0"/>
<reference evidence="3 4" key="1">
    <citation type="submission" date="2014-11" db="EMBL/GenBank/DDBJ databases">
        <title>Genetic blueprint of the zoonotic pathogen Toxocara canis.</title>
        <authorList>
            <person name="Zhu X.-Q."/>
            <person name="Korhonen P.K."/>
            <person name="Cai H."/>
            <person name="Young N.D."/>
            <person name="Nejsum P."/>
            <person name="von Samson-Himmelstjerna G."/>
            <person name="Boag P.R."/>
            <person name="Tan P."/>
            <person name="Li Q."/>
            <person name="Min J."/>
            <person name="Yang Y."/>
            <person name="Wang X."/>
            <person name="Fang X."/>
            <person name="Hall R.S."/>
            <person name="Hofmann A."/>
            <person name="Sternberg P.W."/>
            <person name="Jex A.R."/>
            <person name="Gasser R.B."/>
        </authorList>
    </citation>
    <scope>NUCLEOTIDE SEQUENCE [LARGE SCALE GENOMIC DNA]</scope>
    <source>
        <strain evidence="3">PN_DK_2014</strain>
    </source>
</reference>
<dbReference type="PROSITE" id="PS50800">
    <property type="entry name" value="SAP"/>
    <property type="match status" value="1"/>
</dbReference>
<dbReference type="SUPFAM" id="SSF68906">
    <property type="entry name" value="SAP domain"/>
    <property type="match status" value="1"/>
</dbReference>
<gene>
    <name evidence="3" type="ORF">Tcan_02446</name>
</gene>
<sequence>VVQLREHLKSRALPASGTKSELIERLKESLTNEEKILETDDGVLKGSAEAPVATGVTTEEDVLGPQSSPKKTDGDANIAVNDFVDFIYKLLTYEVQRFFVTSK</sequence>
<dbReference type="InterPro" id="IPR003034">
    <property type="entry name" value="SAP_dom"/>
</dbReference>
<dbReference type="InterPro" id="IPR036361">
    <property type="entry name" value="SAP_dom_sf"/>
</dbReference>
<accession>A0A0B2UPJ0</accession>
<feature type="region of interest" description="Disordered" evidence="1">
    <location>
        <begin position="38"/>
        <end position="74"/>
    </location>
</feature>
<evidence type="ECO:0000256" key="1">
    <source>
        <dbReference type="SAM" id="MobiDB-lite"/>
    </source>
</evidence>
<evidence type="ECO:0000259" key="2">
    <source>
        <dbReference type="PROSITE" id="PS50800"/>
    </source>
</evidence>